<feature type="region of interest" description="Disordered" evidence="1">
    <location>
        <begin position="278"/>
        <end position="327"/>
    </location>
</feature>
<evidence type="ECO:0000256" key="1">
    <source>
        <dbReference type="SAM" id="MobiDB-lite"/>
    </source>
</evidence>
<dbReference type="EMBL" id="SJPZ01000002">
    <property type="protein sequence ID" value="TWU62096.1"/>
    <property type="molecule type" value="Genomic_DNA"/>
</dbReference>
<feature type="compositionally biased region" description="Pro residues" evidence="1">
    <location>
        <begin position="284"/>
        <end position="301"/>
    </location>
</feature>
<organism evidence="2 3">
    <name type="scientific">Crateriforma conspicua</name>
    <dbReference type="NCBI Taxonomy" id="2527996"/>
    <lineage>
        <taxon>Bacteria</taxon>
        <taxon>Pseudomonadati</taxon>
        <taxon>Planctomycetota</taxon>
        <taxon>Planctomycetia</taxon>
        <taxon>Planctomycetales</taxon>
        <taxon>Planctomycetaceae</taxon>
        <taxon>Crateriforma</taxon>
    </lineage>
</organism>
<reference evidence="2 3" key="1">
    <citation type="submission" date="2019-02" db="EMBL/GenBank/DDBJ databases">
        <title>Deep-cultivation of Planctomycetes and their phenomic and genomic characterization uncovers novel biology.</title>
        <authorList>
            <person name="Wiegand S."/>
            <person name="Jogler M."/>
            <person name="Boedeker C."/>
            <person name="Pinto D."/>
            <person name="Vollmers J."/>
            <person name="Rivas-Marin E."/>
            <person name="Kohn T."/>
            <person name="Peeters S.H."/>
            <person name="Heuer A."/>
            <person name="Rast P."/>
            <person name="Oberbeckmann S."/>
            <person name="Bunk B."/>
            <person name="Jeske O."/>
            <person name="Meyerdierks A."/>
            <person name="Storesund J.E."/>
            <person name="Kallscheuer N."/>
            <person name="Luecker S."/>
            <person name="Lage O.M."/>
            <person name="Pohl T."/>
            <person name="Merkel B.J."/>
            <person name="Hornburger P."/>
            <person name="Mueller R.-W."/>
            <person name="Bruemmer F."/>
            <person name="Labrenz M."/>
            <person name="Spormann A.M."/>
            <person name="Op Den Camp H."/>
            <person name="Overmann J."/>
            <person name="Amann R."/>
            <person name="Jetten M.S.M."/>
            <person name="Mascher T."/>
            <person name="Medema M.H."/>
            <person name="Devos D.P."/>
            <person name="Kaster A.-K."/>
            <person name="Ovreas L."/>
            <person name="Rohde M."/>
            <person name="Galperin M.Y."/>
            <person name="Jogler C."/>
        </authorList>
    </citation>
    <scope>NUCLEOTIDE SEQUENCE [LARGE SCALE GENOMIC DNA]</scope>
    <source>
        <strain evidence="2 3">V7</strain>
    </source>
</reference>
<evidence type="ECO:0008006" key="4">
    <source>
        <dbReference type="Google" id="ProtNLM"/>
    </source>
</evidence>
<name>A0A5C6FNM8_9PLAN</name>
<accession>A0A5C6FNM8</accession>
<dbReference type="AlphaFoldDB" id="A0A5C6FNM8"/>
<proteinExistence type="predicted"/>
<evidence type="ECO:0000313" key="2">
    <source>
        <dbReference type="EMBL" id="TWU62096.1"/>
    </source>
</evidence>
<evidence type="ECO:0000313" key="3">
    <source>
        <dbReference type="Proteomes" id="UP000316476"/>
    </source>
</evidence>
<sequence length="361" mass="38579">MAWAIRTRLAKTGEKRMSSIPKIGDGGRQIDRLPLPVRPARVQNAGTRAEHPLFFPTKKLEVPTVSQLSSAGQQLVQTLAQRYGLSTDAVTHMLIAVHNGNGTMAQFNHPEFGGSGQWMQGGMTMVSDLFNYALKNRVDGICQDISNELANHQLVPFSGSFQSQSQNGSSAQSQAAGTIGSQNTLFVPDPDTNWWPVELGAPSAIGSQNNIRYAYFPASQRLAISTGGEPWVYDTLNHQIGGFSQQQGTGGSILLTSQFGTIDLATLPVVSRGGVIQSPSVPDVAPPAPPASEPPTPPPINEPTSAPIQDVANCEAPMPASEPSNPQDIIETLDRLGALMEKGYLSEQEFADKKADLLGRL</sequence>
<dbReference type="Proteomes" id="UP000316476">
    <property type="component" value="Unassembled WGS sequence"/>
</dbReference>
<comment type="caution">
    <text evidence="2">The sequence shown here is derived from an EMBL/GenBank/DDBJ whole genome shotgun (WGS) entry which is preliminary data.</text>
</comment>
<gene>
    <name evidence="2" type="ORF">V7x_38250</name>
</gene>
<protein>
    <recommendedName>
        <fullName evidence="4">SHOCT domain-containing protein</fullName>
    </recommendedName>
</protein>